<evidence type="ECO:0000313" key="1">
    <source>
        <dbReference type="EMBL" id="KHN82310.1"/>
    </source>
</evidence>
<comment type="caution">
    <text evidence="1">The sequence shown here is derived from an EMBL/GenBank/DDBJ whole genome shotgun (WGS) entry which is preliminary data.</text>
</comment>
<proteinExistence type="predicted"/>
<keyword evidence="2" id="KW-1185">Reference proteome</keyword>
<feature type="non-terminal residue" evidence="1">
    <location>
        <position position="121"/>
    </location>
</feature>
<dbReference type="EMBL" id="JPKZ01001383">
    <property type="protein sequence ID" value="KHN82310.1"/>
    <property type="molecule type" value="Genomic_DNA"/>
</dbReference>
<organism evidence="1 2">
    <name type="scientific">Toxocara canis</name>
    <name type="common">Canine roundworm</name>
    <dbReference type="NCBI Taxonomy" id="6265"/>
    <lineage>
        <taxon>Eukaryota</taxon>
        <taxon>Metazoa</taxon>
        <taxon>Ecdysozoa</taxon>
        <taxon>Nematoda</taxon>
        <taxon>Chromadorea</taxon>
        <taxon>Rhabditida</taxon>
        <taxon>Spirurina</taxon>
        <taxon>Ascaridomorpha</taxon>
        <taxon>Ascaridoidea</taxon>
        <taxon>Toxocaridae</taxon>
        <taxon>Toxocara</taxon>
    </lineage>
</organism>
<reference evidence="1 2" key="1">
    <citation type="submission" date="2014-11" db="EMBL/GenBank/DDBJ databases">
        <title>Genetic blueprint of the zoonotic pathogen Toxocara canis.</title>
        <authorList>
            <person name="Zhu X.-Q."/>
            <person name="Korhonen P.K."/>
            <person name="Cai H."/>
            <person name="Young N.D."/>
            <person name="Nejsum P."/>
            <person name="von Samson-Himmelstjerna G."/>
            <person name="Boag P.R."/>
            <person name="Tan P."/>
            <person name="Li Q."/>
            <person name="Min J."/>
            <person name="Yang Y."/>
            <person name="Wang X."/>
            <person name="Fang X."/>
            <person name="Hall R.S."/>
            <person name="Hofmann A."/>
            <person name="Sternberg P.W."/>
            <person name="Jex A.R."/>
            <person name="Gasser R.B."/>
        </authorList>
    </citation>
    <scope>NUCLEOTIDE SEQUENCE [LARGE SCALE GENOMIC DNA]</scope>
    <source>
        <strain evidence="1">PN_DK_2014</strain>
    </source>
</reference>
<dbReference type="AlphaFoldDB" id="A0A0B2VMQ5"/>
<accession>A0A0B2VMQ5</accession>
<evidence type="ECO:0000313" key="2">
    <source>
        <dbReference type="Proteomes" id="UP000031036"/>
    </source>
</evidence>
<protein>
    <submittedName>
        <fullName evidence="1">Uncharacterized protein</fullName>
    </submittedName>
</protein>
<dbReference type="Proteomes" id="UP000031036">
    <property type="component" value="Unassembled WGS sequence"/>
</dbReference>
<gene>
    <name evidence="1" type="ORF">Tcan_00748</name>
</gene>
<name>A0A0B2VMQ5_TOXCA</name>
<sequence>MTNRFITVKTESVTSFHNKVFNSQNLRLSMKHNGEYYAEIVSIFNRLPNINTKKQSIQAITTHPSYQIVRHTSFVKLSVLIKKIIQTHFYAFFGSSDKTTLQTYKTHRNFLPSRHNGQVVN</sequence>